<dbReference type="OrthoDB" id="43096at2157"/>
<gene>
    <name evidence="4" type="primary">rpl34e</name>
    <name evidence="5" type="ORF">Mia14_1024</name>
</gene>
<dbReference type="GO" id="GO:1990904">
    <property type="term" value="C:ribonucleoprotein complex"/>
    <property type="evidence" value="ECO:0007669"/>
    <property type="project" value="UniProtKB-KW"/>
</dbReference>
<evidence type="ECO:0000313" key="5">
    <source>
        <dbReference type="EMBL" id="ASI14290.1"/>
    </source>
</evidence>
<evidence type="ECO:0000256" key="4">
    <source>
        <dbReference type="HAMAP-Rule" id="MF_00349"/>
    </source>
</evidence>
<keyword evidence="6" id="KW-1185">Reference proteome</keyword>
<keyword evidence="2 4" id="KW-0689">Ribosomal protein</keyword>
<dbReference type="AlphaFoldDB" id="A0A218NP92"/>
<dbReference type="Proteomes" id="UP000197679">
    <property type="component" value="Chromosome"/>
</dbReference>
<reference evidence="5 6" key="1">
    <citation type="journal article" date="2017" name="Nat. Commun.">
        <title>'ARMAN' archaea depend on association with euryarchaeal host in culture and in situ.</title>
        <authorList>
            <person name="Golyshina O."/>
            <person name="Toshchakov S."/>
            <person name="Makarova K."/>
            <person name="Gavrilov S."/>
            <person name="Korzhenkov A."/>
            <person name="La Cono V."/>
            <person name="Arcadi E."/>
            <person name="Nechitaylo T."/>
            <person name="Ferrer M."/>
            <person name="Kublanov I."/>
            <person name="Wolf Y."/>
            <person name="Yakimov M."/>
            <person name="Golyshin P."/>
            <person name="Slesarev A."/>
            <person name="Kozyavkin S."/>
        </authorList>
    </citation>
    <scope>NUCLEOTIDE SEQUENCE [LARGE SCALE GENOMIC DNA]</scope>
    <source>
        <strain evidence="5 6">Mia14</strain>
    </source>
</reference>
<dbReference type="RefSeq" id="WP_088820583.1">
    <property type="nucleotide sequence ID" value="NZ_CP019964.1"/>
</dbReference>
<dbReference type="InterPro" id="IPR038562">
    <property type="entry name" value="Ribosomal_eL34_C_sf"/>
</dbReference>
<dbReference type="GO" id="GO:0003735">
    <property type="term" value="F:structural constituent of ribosome"/>
    <property type="evidence" value="ECO:0007669"/>
    <property type="project" value="InterPro"/>
</dbReference>
<dbReference type="InterPro" id="IPR008195">
    <property type="entry name" value="Ribosomal_eL34"/>
</dbReference>
<dbReference type="Gene3D" id="6.20.340.10">
    <property type="match status" value="1"/>
</dbReference>
<accession>A0A218NP92</accession>
<dbReference type="InterPro" id="IPR047868">
    <property type="entry name" value="Ribosomal_L34e_arc-type"/>
</dbReference>
<organism evidence="5 6">
    <name type="scientific">Candidatus Mancarchaeum acidiphilum</name>
    <dbReference type="NCBI Taxonomy" id="1920749"/>
    <lineage>
        <taxon>Archaea</taxon>
        <taxon>Candidatus Micrarchaeota</taxon>
        <taxon>Candidatus Mancarchaeum</taxon>
    </lineage>
</organism>
<evidence type="ECO:0000313" key="6">
    <source>
        <dbReference type="Proteomes" id="UP000197679"/>
    </source>
</evidence>
<dbReference type="Pfam" id="PF01199">
    <property type="entry name" value="Ribosomal_L34e"/>
    <property type="match status" value="1"/>
</dbReference>
<dbReference type="HAMAP" id="MF_00349">
    <property type="entry name" value="Ribosomal_eL34"/>
    <property type="match status" value="1"/>
</dbReference>
<sequence>MPKPMHRSHSFRKLKRVTSTGKVVVHYERKKNSLPHCGLCGVELNGIDQDLKGGRSRRTNSRLFGGVLCANCTAKIVTMRSRIEQGDMKLDDIGIKEKAFVLQLVSH</sequence>
<proteinExistence type="inferred from homology"/>
<protein>
    <recommendedName>
        <fullName evidence="4">Large ribosomal subunit protein eL34</fullName>
    </recommendedName>
</protein>
<dbReference type="EMBL" id="CP019964">
    <property type="protein sequence ID" value="ASI14290.1"/>
    <property type="molecule type" value="Genomic_DNA"/>
</dbReference>
<comment type="similarity">
    <text evidence="1 4">Belongs to the eukaryotic ribosomal protein eL34 family.</text>
</comment>
<dbReference type="GO" id="GO:0006412">
    <property type="term" value="P:translation"/>
    <property type="evidence" value="ECO:0007669"/>
    <property type="project" value="UniProtKB-UniRule"/>
</dbReference>
<dbReference type="KEGG" id="marh:Mia14_1024"/>
<evidence type="ECO:0000256" key="3">
    <source>
        <dbReference type="ARBA" id="ARBA00023274"/>
    </source>
</evidence>
<dbReference type="GeneID" id="33314559"/>
<name>A0A218NP92_9ARCH</name>
<evidence type="ECO:0000256" key="1">
    <source>
        <dbReference type="ARBA" id="ARBA00009875"/>
    </source>
</evidence>
<keyword evidence="3 4" id="KW-0687">Ribonucleoprotein</keyword>
<dbReference type="GO" id="GO:0005840">
    <property type="term" value="C:ribosome"/>
    <property type="evidence" value="ECO:0007669"/>
    <property type="project" value="UniProtKB-KW"/>
</dbReference>
<evidence type="ECO:0000256" key="2">
    <source>
        <dbReference type="ARBA" id="ARBA00022980"/>
    </source>
</evidence>